<name>A0A178L699_9PSED</name>
<comment type="caution">
    <text evidence="3">The sequence shown here is derived from an EMBL/GenBank/DDBJ whole genome shotgun (WGS) entry which is preliminary data.</text>
</comment>
<evidence type="ECO:0000256" key="1">
    <source>
        <dbReference type="ARBA" id="ARBA00023125"/>
    </source>
</evidence>
<gene>
    <name evidence="3" type="ORF">A4V15_23930</name>
</gene>
<sequence length="145" mass="16269">MDMRIGELARLTGCEVVTIRYFEKEGLLSEPARSAGNYRLYSKAHLEQLQFVLHCRTLDMTHAEIRALQGLRENPKQDCSEVNALLDSHLQQVEARIVALLQLKQHMTALRERCGGARPIESCGILQGLADCSFHTPGPIRTSEP</sequence>
<dbReference type="InterPro" id="IPR000551">
    <property type="entry name" value="MerR-type_HTH_dom"/>
</dbReference>
<dbReference type="Proteomes" id="UP000078356">
    <property type="component" value="Unassembled WGS sequence"/>
</dbReference>
<dbReference type="CDD" id="cd04784">
    <property type="entry name" value="HTH_CadR-PbrR"/>
    <property type="match status" value="1"/>
</dbReference>
<dbReference type="NCBIfam" id="TIGR02047">
    <property type="entry name" value="CadR-PbrR"/>
    <property type="match status" value="1"/>
</dbReference>
<dbReference type="InterPro" id="IPR009061">
    <property type="entry name" value="DNA-bd_dom_put_sf"/>
</dbReference>
<dbReference type="PANTHER" id="PTHR30204:SF92">
    <property type="entry name" value="HTH-TYPE TRANSCRIPTIONAL REGULATOR ZNTR"/>
    <property type="match status" value="1"/>
</dbReference>
<dbReference type="SUPFAM" id="SSF46955">
    <property type="entry name" value="Putative DNA-binding domain"/>
    <property type="match status" value="1"/>
</dbReference>
<dbReference type="PRINTS" id="PR00040">
    <property type="entry name" value="HTHMERR"/>
</dbReference>
<dbReference type="InterPro" id="IPR011791">
    <property type="entry name" value="CadR-PbrR"/>
</dbReference>
<dbReference type="Gene3D" id="1.10.1660.10">
    <property type="match status" value="1"/>
</dbReference>
<dbReference type="AlphaFoldDB" id="A0A178L699"/>
<dbReference type="Pfam" id="PF13411">
    <property type="entry name" value="MerR_1"/>
    <property type="match status" value="1"/>
</dbReference>
<dbReference type="GO" id="GO:0003677">
    <property type="term" value="F:DNA binding"/>
    <property type="evidence" value="ECO:0007669"/>
    <property type="project" value="UniProtKB-KW"/>
</dbReference>
<proteinExistence type="predicted"/>
<feature type="domain" description="HTH merR-type" evidence="2">
    <location>
        <begin position="1"/>
        <end position="71"/>
    </location>
</feature>
<dbReference type="PROSITE" id="PS50937">
    <property type="entry name" value="HTH_MERR_2"/>
    <property type="match status" value="1"/>
</dbReference>
<reference evidence="3 4" key="1">
    <citation type="submission" date="2016-04" db="EMBL/GenBank/DDBJ databases">
        <title>Draft Genome Sequences of Staphylococcus capitis Strain H36, S. capitis Strain H65, S. cohnii Strain H62, S. hominis Strain H69, Mycobacterium iranicum Strain H39, Plantibacter sp. Strain H53, Pseudomonas oryzihabitans Strain H72, and Microbacterium sp. Strain H83, isolated from residential settings.</title>
        <authorList>
            <person name="Lymperopoulou D."/>
            <person name="Adams R.I."/>
            <person name="Lindow S."/>
            <person name="Coil D.A."/>
            <person name="Jospin G."/>
            <person name="Eisen J.A."/>
        </authorList>
    </citation>
    <scope>NUCLEOTIDE SEQUENCE [LARGE SCALE GENOMIC DNA]</scope>
    <source>
        <strain evidence="3 4">H72</strain>
    </source>
</reference>
<dbReference type="OrthoDB" id="9808480at2"/>
<dbReference type="GO" id="GO:0003700">
    <property type="term" value="F:DNA-binding transcription factor activity"/>
    <property type="evidence" value="ECO:0007669"/>
    <property type="project" value="InterPro"/>
</dbReference>
<protein>
    <submittedName>
        <fullName evidence="3">Cd(II)/Pb(II)-responsive transcriptional regulator</fullName>
    </submittedName>
</protein>
<dbReference type="PANTHER" id="PTHR30204">
    <property type="entry name" value="REDOX-CYCLING DRUG-SENSING TRANSCRIPTIONAL ACTIVATOR SOXR"/>
    <property type="match status" value="1"/>
</dbReference>
<keyword evidence="1" id="KW-0238">DNA-binding</keyword>
<dbReference type="SMART" id="SM00422">
    <property type="entry name" value="HTH_MERR"/>
    <property type="match status" value="1"/>
</dbReference>
<evidence type="ECO:0000313" key="3">
    <source>
        <dbReference type="EMBL" id="OAN25050.1"/>
    </source>
</evidence>
<organism evidence="3 4">
    <name type="scientific">Pseudomonas oryzihabitans</name>
    <dbReference type="NCBI Taxonomy" id="47885"/>
    <lineage>
        <taxon>Bacteria</taxon>
        <taxon>Pseudomonadati</taxon>
        <taxon>Pseudomonadota</taxon>
        <taxon>Gammaproteobacteria</taxon>
        <taxon>Pseudomonadales</taxon>
        <taxon>Pseudomonadaceae</taxon>
        <taxon>Pseudomonas</taxon>
    </lineage>
</organism>
<dbReference type="RefSeq" id="WP_064309074.1">
    <property type="nucleotide sequence ID" value="NZ_DAMALT010000058.1"/>
</dbReference>
<dbReference type="GO" id="GO:0046872">
    <property type="term" value="F:metal ion binding"/>
    <property type="evidence" value="ECO:0007669"/>
    <property type="project" value="InterPro"/>
</dbReference>
<dbReference type="InterPro" id="IPR047057">
    <property type="entry name" value="MerR_fam"/>
</dbReference>
<dbReference type="EMBL" id="LWCR01000051">
    <property type="protein sequence ID" value="OAN25050.1"/>
    <property type="molecule type" value="Genomic_DNA"/>
</dbReference>
<evidence type="ECO:0000259" key="2">
    <source>
        <dbReference type="PROSITE" id="PS50937"/>
    </source>
</evidence>
<evidence type="ECO:0000313" key="4">
    <source>
        <dbReference type="Proteomes" id="UP000078356"/>
    </source>
</evidence>
<accession>A0A178L699</accession>
<dbReference type="GO" id="GO:0045893">
    <property type="term" value="P:positive regulation of DNA-templated transcription"/>
    <property type="evidence" value="ECO:0007669"/>
    <property type="project" value="InterPro"/>
</dbReference>